<gene>
    <name evidence="1" type="ORF">K432DRAFT_430322</name>
</gene>
<name>A0A8E2J9N7_9PEZI</name>
<keyword evidence="2" id="KW-1185">Reference proteome</keyword>
<dbReference type="Proteomes" id="UP000250266">
    <property type="component" value="Unassembled WGS sequence"/>
</dbReference>
<organism evidence="1 2">
    <name type="scientific">Lepidopterella palustris CBS 459.81</name>
    <dbReference type="NCBI Taxonomy" id="1314670"/>
    <lineage>
        <taxon>Eukaryota</taxon>
        <taxon>Fungi</taxon>
        <taxon>Dikarya</taxon>
        <taxon>Ascomycota</taxon>
        <taxon>Pezizomycotina</taxon>
        <taxon>Dothideomycetes</taxon>
        <taxon>Pleosporomycetidae</taxon>
        <taxon>Mytilinidiales</taxon>
        <taxon>Argynnaceae</taxon>
        <taxon>Lepidopterella</taxon>
    </lineage>
</organism>
<sequence length="361" mass="40659">MLCCFTPVRTRKRPQRRKMAIPVINMAFGPEGWVMWMDANPGPKEPPHYRSFGKLPPVLSDLLYGNHARVKSIHSVAIGSNDDFAVSFRPAEGASIFKWHMTKNHSNMDNRLLHVDDIGPLRLAIGPGTEYFECSDKHVHCYCPNVQSLADEATDLGPEEVLMVTFGIGGCGILLPKSGFIGEFDEMDIAENYKDLHEDLLRQLERGAKHREAISVALNPFKKNEYFVAFKDGTIYFNCSALGRGRYPARLKRPDDFGIDVDGNNASCYNDVDYAGSPPHFLYPASPEDGEISVKRSVFLMMEEWSRRLSGKSGDPENMLLKPVRPDSQHRGWRVPRILEPTPKKLVPEPVCSMKGGCWLY</sequence>
<evidence type="ECO:0000313" key="1">
    <source>
        <dbReference type="EMBL" id="OCK73924.1"/>
    </source>
</evidence>
<accession>A0A8E2J9N7</accession>
<reference evidence="1 2" key="1">
    <citation type="journal article" date="2016" name="Nat. Commun.">
        <title>Ectomycorrhizal ecology is imprinted in the genome of the dominant symbiotic fungus Cenococcum geophilum.</title>
        <authorList>
            <consortium name="DOE Joint Genome Institute"/>
            <person name="Peter M."/>
            <person name="Kohler A."/>
            <person name="Ohm R.A."/>
            <person name="Kuo A."/>
            <person name="Krutzmann J."/>
            <person name="Morin E."/>
            <person name="Arend M."/>
            <person name="Barry K.W."/>
            <person name="Binder M."/>
            <person name="Choi C."/>
            <person name="Clum A."/>
            <person name="Copeland A."/>
            <person name="Grisel N."/>
            <person name="Haridas S."/>
            <person name="Kipfer T."/>
            <person name="LaButti K."/>
            <person name="Lindquist E."/>
            <person name="Lipzen A."/>
            <person name="Maire R."/>
            <person name="Meier B."/>
            <person name="Mihaltcheva S."/>
            <person name="Molinier V."/>
            <person name="Murat C."/>
            <person name="Poggeler S."/>
            <person name="Quandt C.A."/>
            <person name="Sperisen C."/>
            <person name="Tritt A."/>
            <person name="Tisserant E."/>
            <person name="Crous P.W."/>
            <person name="Henrissat B."/>
            <person name="Nehls U."/>
            <person name="Egli S."/>
            <person name="Spatafora J.W."/>
            <person name="Grigoriev I.V."/>
            <person name="Martin F.M."/>
        </authorList>
    </citation>
    <scope>NUCLEOTIDE SEQUENCE [LARGE SCALE GENOMIC DNA]</scope>
    <source>
        <strain evidence="1 2">CBS 459.81</strain>
    </source>
</reference>
<dbReference type="OrthoDB" id="4764735at2759"/>
<dbReference type="AlphaFoldDB" id="A0A8E2J9N7"/>
<dbReference type="EMBL" id="KV745614">
    <property type="protein sequence ID" value="OCK73924.1"/>
    <property type="molecule type" value="Genomic_DNA"/>
</dbReference>
<proteinExistence type="predicted"/>
<protein>
    <submittedName>
        <fullName evidence="1">Uncharacterized protein</fullName>
    </submittedName>
</protein>
<evidence type="ECO:0000313" key="2">
    <source>
        <dbReference type="Proteomes" id="UP000250266"/>
    </source>
</evidence>